<protein>
    <submittedName>
        <fullName evidence="1">Uncharacterized protein</fullName>
    </submittedName>
</protein>
<keyword evidence="2" id="KW-1185">Reference proteome</keyword>
<name>A0AAD3Y755_NEPGR</name>
<reference evidence="1" key="1">
    <citation type="submission" date="2023-05" db="EMBL/GenBank/DDBJ databases">
        <title>Nepenthes gracilis genome sequencing.</title>
        <authorList>
            <person name="Fukushima K."/>
        </authorList>
    </citation>
    <scope>NUCLEOTIDE SEQUENCE</scope>
    <source>
        <strain evidence="1">SING2019-196</strain>
    </source>
</reference>
<comment type="caution">
    <text evidence="1">The sequence shown here is derived from an EMBL/GenBank/DDBJ whole genome shotgun (WGS) entry which is preliminary data.</text>
</comment>
<sequence length="119" mass="13956">MFLLLPLTLYSSKLESKGQVVRKESVVVTVVKDKFSNLQRNSKDKPIRKICAKRHQKLKPIKNLYRRRDPFQRGRTEEDKEGKRCREVLCGKIEDRQVLSVFSTLQGTETESMNESMNR</sequence>
<gene>
    <name evidence="1" type="ORF">Nepgr_031497</name>
</gene>
<dbReference type="AlphaFoldDB" id="A0AAD3Y755"/>
<evidence type="ECO:0000313" key="1">
    <source>
        <dbReference type="EMBL" id="GMH29654.1"/>
    </source>
</evidence>
<dbReference type="Proteomes" id="UP001279734">
    <property type="component" value="Unassembled WGS sequence"/>
</dbReference>
<dbReference type="EMBL" id="BSYO01000036">
    <property type="protein sequence ID" value="GMH29654.1"/>
    <property type="molecule type" value="Genomic_DNA"/>
</dbReference>
<proteinExistence type="predicted"/>
<accession>A0AAD3Y755</accession>
<organism evidence="1 2">
    <name type="scientific">Nepenthes gracilis</name>
    <name type="common">Slender pitcher plant</name>
    <dbReference type="NCBI Taxonomy" id="150966"/>
    <lineage>
        <taxon>Eukaryota</taxon>
        <taxon>Viridiplantae</taxon>
        <taxon>Streptophyta</taxon>
        <taxon>Embryophyta</taxon>
        <taxon>Tracheophyta</taxon>
        <taxon>Spermatophyta</taxon>
        <taxon>Magnoliopsida</taxon>
        <taxon>eudicotyledons</taxon>
        <taxon>Gunneridae</taxon>
        <taxon>Pentapetalae</taxon>
        <taxon>Caryophyllales</taxon>
        <taxon>Nepenthaceae</taxon>
        <taxon>Nepenthes</taxon>
    </lineage>
</organism>
<evidence type="ECO:0000313" key="2">
    <source>
        <dbReference type="Proteomes" id="UP001279734"/>
    </source>
</evidence>